<evidence type="ECO:0000313" key="1">
    <source>
        <dbReference type="EMBL" id="MBM3316264.1"/>
    </source>
</evidence>
<name>A0A937X848_UNCEI</name>
<protein>
    <submittedName>
        <fullName evidence="1">Uncharacterized protein</fullName>
    </submittedName>
</protein>
<comment type="caution">
    <text evidence="1">The sequence shown here is derived from an EMBL/GenBank/DDBJ whole genome shotgun (WGS) entry which is preliminary data.</text>
</comment>
<organism evidence="1 2">
    <name type="scientific">Eiseniibacteriota bacterium</name>
    <dbReference type="NCBI Taxonomy" id="2212470"/>
    <lineage>
        <taxon>Bacteria</taxon>
        <taxon>Candidatus Eiseniibacteriota</taxon>
    </lineage>
</organism>
<dbReference type="Proteomes" id="UP000748308">
    <property type="component" value="Unassembled WGS sequence"/>
</dbReference>
<gene>
    <name evidence="1" type="ORF">FJY75_00285</name>
</gene>
<sequence>MRSVAISGWAALALLAAGPGTKADMSDLAAGVLLVHAPPGLEYSAAPAEGWCARYLDQHAIAGCEDAVQRIDDGESRLWFVLAAWEEPKTWMRVELGLGLYDPSDYVIDRWGVCGSGVVFATVCDWPAPNCGITIQASTAWSGNYVPLLWFAGTAYAAALVPLAESPFGYAGFQNALDPPEAWPARRLGALGVFRDGVAACPEEALIACCVDLDCVLAPGRQACLDLGGVPRPDEYDCLYAHCSVPPTAVCCLSFSGSCLLVDDYDCHFMGGTWHPAFRDCSTGPCPQTPAGPTTWGQLKRLYQPAP</sequence>
<proteinExistence type="predicted"/>
<dbReference type="EMBL" id="VGIY01000003">
    <property type="protein sequence ID" value="MBM3316264.1"/>
    <property type="molecule type" value="Genomic_DNA"/>
</dbReference>
<reference evidence="1" key="1">
    <citation type="submission" date="2019-03" db="EMBL/GenBank/DDBJ databases">
        <title>Lake Tanganyika Metagenome-Assembled Genomes (MAGs).</title>
        <authorList>
            <person name="Tran P."/>
        </authorList>
    </citation>
    <scope>NUCLEOTIDE SEQUENCE</scope>
    <source>
        <strain evidence="1">M_DeepCast_400m_m2_100</strain>
    </source>
</reference>
<accession>A0A937X848</accession>
<evidence type="ECO:0000313" key="2">
    <source>
        <dbReference type="Proteomes" id="UP000748308"/>
    </source>
</evidence>
<dbReference type="AlphaFoldDB" id="A0A937X848"/>